<proteinExistence type="predicted"/>
<dbReference type="AlphaFoldDB" id="A0AAU9TYT6"/>
<name>A0AAU9TYT6_EUPED</name>
<organism evidence="1 2">
    <name type="scientific">Euphydryas editha</name>
    <name type="common">Edith's checkerspot</name>
    <dbReference type="NCBI Taxonomy" id="104508"/>
    <lineage>
        <taxon>Eukaryota</taxon>
        <taxon>Metazoa</taxon>
        <taxon>Ecdysozoa</taxon>
        <taxon>Arthropoda</taxon>
        <taxon>Hexapoda</taxon>
        <taxon>Insecta</taxon>
        <taxon>Pterygota</taxon>
        <taxon>Neoptera</taxon>
        <taxon>Endopterygota</taxon>
        <taxon>Lepidoptera</taxon>
        <taxon>Glossata</taxon>
        <taxon>Ditrysia</taxon>
        <taxon>Papilionoidea</taxon>
        <taxon>Nymphalidae</taxon>
        <taxon>Nymphalinae</taxon>
        <taxon>Euphydryas</taxon>
    </lineage>
</organism>
<evidence type="ECO:0000313" key="2">
    <source>
        <dbReference type="Proteomes" id="UP001153954"/>
    </source>
</evidence>
<keyword evidence="2" id="KW-1185">Reference proteome</keyword>
<sequence>MGKLHQRHYNWYLTVLRVTGVAPLTLLTRRQHCVPPELLRLVNIVEESVDFDLLEQQVHQKMAAAAEYAKQRFDKNKAKIQSFQRSDYVLDKNNPRNQTCLDLKYSEPYEIQPVVENDRASVDHDLKIKKKPRHLLPYSISIFLPISLRATVDHGVRDCPLPQQHSLDLIQN</sequence>
<evidence type="ECO:0000313" key="1">
    <source>
        <dbReference type="EMBL" id="CAH2090936.1"/>
    </source>
</evidence>
<accession>A0AAU9TYT6</accession>
<protein>
    <submittedName>
        <fullName evidence="1">Uncharacterized protein</fullName>
    </submittedName>
</protein>
<dbReference type="EMBL" id="CAKOGL010000010">
    <property type="protein sequence ID" value="CAH2090936.1"/>
    <property type="molecule type" value="Genomic_DNA"/>
</dbReference>
<reference evidence="1" key="1">
    <citation type="submission" date="2022-03" db="EMBL/GenBank/DDBJ databases">
        <authorList>
            <person name="Tunstrom K."/>
        </authorList>
    </citation>
    <scope>NUCLEOTIDE SEQUENCE</scope>
</reference>
<comment type="caution">
    <text evidence="1">The sequence shown here is derived from an EMBL/GenBank/DDBJ whole genome shotgun (WGS) entry which is preliminary data.</text>
</comment>
<gene>
    <name evidence="1" type="ORF">EEDITHA_LOCUS6844</name>
</gene>
<dbReference type="Proteomes" id="UP001153954">
    <property type="component" value="Unassembled WGS sequence"/>
</dbReference>